<evidence type="ECO:0000313" key="4">
    <source>
        <dbReference type="Proteomes" id="UP001149813"/>
    </source>
</evidence>
<dbReference type="EMBL" id="JANBOJ010000153">
    <property type="protein sequence ID" value="KAJ1721722.1"/>
    <property type="molecule type" value="Genomic_DNA"/>
</dbReference>
<dbReference type="InterPro" id="IPR043904">
    <property type="entry name" value="PhoD_2-like"/>
</dbReference>
<dbReference type="Gene3D" id="3.60.21.70">
    <property type="entry name" value="PhoD-like phosphatase"/>
    <property type="match status" value="1"/>
</dbReference>
<dbReference type="InterPro" id="IPR038607">
    <property type="entry name" value="PhoD-like_sf"/>
</dbReference>
<evidence type="ECO:0000259" key="2">
    <source>
        <dbReference type="Pfam" id="PF19050"/>
    </source>
</evidence>
<dbReference type="OrthoDB" id="2419400at2759"/>
<dbReference type="Proteomes" id="UP001149813">
    <property type="component" value="Unassembled WGS sequence"/>
</dbReference>
<organism evidence="3 4">
    <name type="scientific">Coemansia erecta</name>
    <dbReference type="NCBI Taxonomy" id="147472"/>
    <lineage>
        <taxon>Eukaryota</taxon>
        <taxon>Fungi</taxon>
        <taxon>Fungi incertae sedis</taxon>
        <taxon>Zoopagomycota</taxon>
        <taxon>Kickxellomycotina</taxon>
        <taxon>Kickxellomycetes</taxon>
        <taxon>Kickxellales</taxon>
        <taxon>Kickxellaceae</taxon>
        <taxon>Coemansia</taxon>
    </lineage>
</organism>
<feature type="domain" description="PhoD-like phosphatase" evidence="2">
    <location>
        <begin position="429"/>
        <end position="579"/>
    </location>
</feature>
<gene>
    <name evidence="3" type="ORF">LPJ53_003792</name>
</gene>
<protein>
    <recommendedName>
        <fullName evidence="2">PhoD-like phosphatase domain-containing protein</fullName>
    </recommendedName>
</protein>
<dbReference type="PANTHER" id="PTHR46689:SF1">
    <property type="entry name" value="PHOD-LIKE PHOSPHATASE DOMAIN-CONTAINING PROTEIN"/>
    <property type="match status" value="1"/>
</dbReference>
<sequence length="611" mass="69945">MDFPVSKAQFNENDGMQPTQYDENGIPRGGPAYYPGQPVNAPGDPDSYEGNFDAHTGEPLAHMRRRPDGIIGPALMFVDTDLQSAMWRGSVLVLAPRSYSPPTVTLNDGFGPSMPFSAVLLDTYKMTAFYRIDIEVKLDVQREKTIEYKVNNEGPTYRFYVPGQTTPWRFCFWSCNGWSLSVSDKEKKELGGDNVVWDDLLAKHNVVPFHVQVCGGDQLYSDKIWNAEIWKPWLAIKDKYVRRDAPFTREMATLADDFYFTHYAKCFFLGKFGESMTTLPITCIIDDHDVWDGIGSYPDYLQNSQVFVQLKEYAFKYWRLYQAHTNQQMARQHGYFGAHGYSWLKQFGPYTAALGPDTRYERSLNQIIMPQTYDLMFDRIMRLPLSVKHLVVFLGVPIVYPRLTYIEKTLAGIKSIGLTKISFLAKQKALVNIWGEPELSDDMNDHWTSEVHMEERKQFVLRLQDFARQRNVRVTFVAGDVHCCGAGRFASSSPQLPPERDFRFMPQIVSSAIMNIPPPNLVIRAVHSSAKTYELDRSTDEMMYRLFEQDVNGKAPPNNNTKLLARRNFSSYVENLQNHSMIVNIHVQNENNRGTKAYPINVPALDPSNIA</sequence>
<reference evidence="3" key="1">
    <citation type="submission" date="2022-07" db="EMBL/GenBank/DDBJ databases">
        <title>Phylogenomic reconstructions and comparative analyses of Kickxellomycotina fungi.</title>
        <authorList>
            <person name="Reynolds N.K."/>
            <person name="Stajich J.E."/>
            <person name="Barry K."/>
            <person name="Grigoriev I.V."/>
            <person name="Crous P."/>
            <person name="Smith M.E."/>
        </authorList>
    </citation>
    <scope>NUCLEOTIDE SEQUENCE</scope>
    <source>
        <strain evidence="3">NBRC 32514</strain>
    </source>
</reference>
<evidence type="ECO:0000313" key="3">
    <source>
        <dbReference type="EMBL" id="KAJ1721722.1"/>
    </source>
</evidence>
<proteinExistence type="predicted"/>
<feature type="region of interest" description="Disordered" evidence="1">
    <location>
        <begin position="1"/>
        <end position="48"/>
    </location>
</feature>
<feature type="compositionally biased region" description="Polar residues" evidence="1">
    <location>
        <begin position="8"/>
        <end position="22"/>
    </location>
</feature>
<accession>A0A9W8CSD8</accession>
<keyword evidence="4" id="KW-1185">Reference proteome</keyword>
<dbReference type="Pfam" id="PF19050">
    <property type="entry name" value="PhoD_2"/>
    <property type="match status" value="2"/>
</dbReference>
<name>A0A9W8CSD8_9FUNG</name>
<comment type="caution">
    <text evidence="3">The sequence shown here is derived from an EMBL/GenBank/DDBJ whole genome shotgun (WGS) entry which is preliminary data.</text>
</comment>
<dbReference type="AlphaFoldDB" id="A0A9W8CSD8"/>
<dbReference type="GO" id="GO:0016020">
    <property type="term" value="C:membrane"/>
    <property type="evidence" value="ECO:0007669"/>
    <property type="project" value="TreeGrafter"/>
</dbReference>
<evidence type="ECO:0000256" key="1">
    <source>
        <dbReference type="SAM" id="MobiDB-lite"/>
    </source>
</evidence>
<feature type="domain" description="PhoD-like phosphatase" evidence="2">
    <location>
        <begin position="156"/>
        <end position="411"/>
    </location>
</feature>
<dbReference type="PANTHER" id="PTHR46689">
    <property type="entry name" value="MEMBRANE PROTEIN, PUTATIVE-RELATED"/>
    <property type="match status" value="1"/>
</dbReference>